<gene>
    <name evidence="3" type="ORF">ET418_04815</name>
</gene>
<dbReference type="OrthoDB" id="9804758at2"/>
<dbReference type="AlphaFoldDB" id="A0A5A9XPU9"/>
<reference evidence="3 4" key="1">
    <citation type="submission" date="2019-04" db="EMBL/GenBank/DDBJ databases">
        <title>Geobacter ruber sp. nov., ferric-reducing bacteria isolated from paddy soil.</title>
        <authorList>
            <person name="Xu Z."/>
            <person name="Masuda Y."/>
            <person name="Itoh H."/>
            <person name="Senoo K."/>
        </authorList>
    </citation>
    <scope>NUCLEOTIDE SEQUENCE [LARGE SCALE GENOMIC DNA]</scope>
    <source>
        <strain evidence="3 4">Red88</strain>
    </source>
</reference>
<dbReference type="PANTHER" id="PTHR46558:SF14">
    <property type="entry name" value="HTH-TYPE TRANSCRIPTIONAL REGULATOR ANSR"/>
    <property type="match status" value="1"/>
</dbReference>
<dbReference type="Pfam" id="PF01381">
    <property type="entry name" value="HTH_3"/>
    <property type="match status" value="1"/>
</dbReference>
<dbReference type="InterPro" id="IPR010982">
    <property type="entry name" value="Lambda_DNA-bd_dom_sf"/>
</dbReference>
<dbReference type="Gene3D" id="1.10.260.40">
    <property type="entry name" value="lambda repressor-like DNA-binding domains"/>
    <property type="match status" value="1"/>
</dbReference>
<evidence type="ECO:0000313" key="3">
    <source>
        <dbReference type="EMBL" id="KAA0894278.1"/>
    </source>
</evidence>
<dbReference type="CDD" id="cd00093">
    <property type="entry name" value="HTH_XRE"/>
    <property type="match status" value="1"/>
</dbReference>
<dbReference type="SUPFAM" id="SSF47413">
    <property type="entry name" value="lambda repressor-like DNA-binding domains"/>
    <property type="match status" value="1"/>
</dbReference>
<proteinExistence type="predicted"/>
<dbReference type="Proteomes" id="UP000324298">
    <property type="component" value="Unassembled WGS sequence"/>
</dbReference>
<dbReference type="PROSITE" id="PS50943">
    <property type="entry name" value="HTH_CROC1"/>
    <property type="match status" value="1"/>
</dbReference>
<dbReference type="GO" id="GO:0003677">
    <property type="term" value="F:DNA binding"/>
    <property type="evidence" value="ECO:0007669"/>
    <property type="project" value="UniProtKB-KW"/>
</dbReference>
<keyword evidence="4" id="KW-1185">Reference proteome</keyword>
<keyword evidence="1" id="KW-0238">DNA-binding</keyword>
<evidence type="ECO:0000256" key="1">
    <source>
        <dbReference type="ARBA" id="ARBA00023125"/>
    </source>
</evidence>
<evidence type="ECO:0000259" key="2">
    <source>
        <dbReference type="PROSITE" id="PS50943"/>
    </source>
</evidence>
<dbReference type="EMBL" id="SRSD01000002">
    <property type="protein sequence ID" value="KAA0894278.1"/>
    <property type="molecule type" value="Genomic_DNA"/>
</dbReference>
<name>A0A5A9XPU9_9BACT</name>
<dbReference type="InterPro" id="IPR001387">
    <property type="entry name" value="Cro/C1-type_HTH"/>
</dbReference>
<feature type="domain" description="HTH cro/C1-type" evidence="2">
    <location>
        <begin position="30"/>
        <end position="84"/>
    </location>
</feature>
<comment type="caution">
    <text evidence="3">The sequence shown here is derived from an EMBL/GenBank/DDBJ whole genome shotgun (WGS) entry which is preliminary data.</text>
</comment>
<evidence type="ECO:0000313" key="4">
    <source>
        <dbReference type="Proteomes" id="UP000324298"/>
    </source>
</evidence>
<dbReference type="SMART" id="SM00530">
    <property type="entry name" value="HTH_XRE"/>
    <property type="match status" value="1"/>
</dbReference>
<accession>A0A5A9XPU9</accession>
<protein>
    <submittedName>
        <fullName evidence="3">XRE family transcriptional regulator</fullName>
    </submittedName>
</protein>
<dbReference type="PANTHER" id="PTHR46558">
    <property type="entry name" value="TRACRIPTIONAL REGULATORY PROTEIN-RELATED-RELATED"/>
    <property type="match status" value="1"/>
</dbReference>
<organism evidence="3 4">
    <name type="scientific">Oryzomonas rubra</name>
    <dbReference type="NCBI Taxonomy" id="2509454"/>
    <lineage>
        <taxon>Bacteria</taxon>
        <taxon>Pseudomonadati</taxon>
        <taxon>Thermodesulfobacteriota</taxon>
        <taxon>Desulfuromonadia</taxon>
        <taxon>Geobacterales</taxon>
        <taxon>Geobacteraceae</taxon>
        <taxon>Oryzomonas</taxon>
    </lineage>
</organism>
<sequence length="130" mass="14731">MIFGLTIPRIKLGLESIQQGVTGMSVGENIKRFREDAGYTQKQLAEIIQVKEPYISALERGQRRPGKKILPLLCDALGVDEKTILFGTREEYQRPLSYEEKVLLAATESLSKDQLREVIQYMMKLKASGE</sequence>